<sequence length="963" mass="107272">MAHPFVSNSNILHRSFARKPERVVSASGVSLFLESGREILDASAGPAVSCLGFGRPEIAEVVANQMNQLPYLYSGARFTCDVTEELASMLLQGQPGGLSKAIFVNSGSEATDAAIKLATQYWHERGMSQKHHVIARKQSYHGNTIGALCVSGHKSRRAMYRHWLSHNVSFVDPCFAYRLKGNESDQGYVKRLADQFEAEILRIGPENVSAFVAETVSGTTLGCLPAVPGYFKAVREICDKHDVLLILDEIMCGMGKTGTMHAWEQEGISGPDIQIIGKALGGGFVPLSGVLLRNKIFDALADGSQGLAHGHTFQAHPVACAAALEVQRIIRDEDILTNVQEMGKVLERLLRTNLGHMEYVGDIRGRGLFWAVEFVQDRRTKTPFPANMRLCHQIVDRALDLGLNILGNLGETGDIHVDHVIMSPPYVVTESELERMVGILRDSIQTVMSEVVDIHGARLLRELNRFRTLSPMNESLKPPPSASTRRGGYTRQKRGCLTCRQRKKKCDQLYPICSHCLRLNLVCKREPPRSVLRSPGAATGGSEVTETRVMRTPSIDQQIKEVTQLCQPLGLSLEPGDANSENLVGSRRVMLRYYTVTLAFLLTTNLENNCFLSVILPMAFECPALVYAVSAWASSHLALRDEKFRADSLRHRGHALAQLQKSMKHSELSTEMCLVVTMVLCSMESISEATDAWYPHLKGAAAALAWQSEDSLAAVDPKQAVQDTFEGRWLLRNFAYHDIMMSVSMNCRPLVRGFYWASEDDTLADPYFGFASRILYLISETSILNADFAEAESGSQTRGYSFAERSQKIESELQNWVCPSGHDDSPLALLGEAYRNAALIHLYRTLSRYIKSYSGILKAKLSACVDSICKLSRQVSEGCLVECTLLFPLFMAGGEAHETSEIEIIREKLGEMIKWRKFRNVEACLDVLDEVWRRRMDGSRREDQDKVDWPDVVKQRGWKLSIS</sequence>
<dbReference type="InterPro" id="IPR036864">
    <property type="entry name" value="Zn2-C6_fun-type_DNA-bd_sf"/>
</dbReference>
<reference evidence="5 6" key="1">
    <citation type="submission" date="2020-05" db="EMBL/GenBank/DDBJ databases">
        <title>Identification and distribution of gene clusters putatively required for synthesis of sphingolipid metabolism inhibitors in phylogenetically diverse species of the filamentous fungus Fusarium.</title>
        <authorList>
            <person name="Kim H.-S."/>
            <person name="Busman M."/>
            <person name="Brown D.W."/>
            <person name="Divon H."/>
            <person name="Uhlig S."/>
            <person name="Proctor R.H."/>
        </authorList>
    </citation>
    <scope>NUCLEOTIDE SEQUENCE [LARGE SCALE GENOMIC DNA]</scope>
    <source>
        <strain evidence="5 6">NRRL 66333</strain>
    </source>
</reference>
<dbReference type="PANTHER" id="PTHR43094:SF1">
    <property type="entry name" value="AMINOTRANSFERASE CLASS-III"/>
    <property type="match status" value="1"/>
</dbReference>
<evidence type="ECO:0000259" key="4">
    <source>
        <dbReference type="PROSITE" id="PS50048"/>
    </source>
</evidence>
<dbReference type="InterPro" id="IPR001138">
    <property type="entry name" value="Zn2Cys6_DnaBD"/>
</dbReference>
<dbReference type="InterPro" id="IPR005814">
    <property type="entry name" value="Aminotrans_3"/>
</dbReference>
<dbReference type="PROSITE" id="PS50048">
    <property type="entry name" value="ZN2_CY6_FUNGAL_2"/>
    <property type="match status" value="1"/>
</dbReference>
<dbReference type="CDD" id="cd00067">
    <property type="entry name" value="GAL4"/>
    <property type="match status" value="1"/>
</dbReference>
<dbReference type="SUPFAM" id="SSF53383">
    <property type="entry name" value="PLP-dependent transferases"/>
    <property type="match status" value="1"/>
</dbReference>
<dbReference type="Gene3D" id="3.90.1150.10">
    <property type="entry name" value="Aspartate Aminotransferase, domain 1"/>
    <property type="match status" value="1"/>
</dbReference>
<dbReference type="InterPro" id="IPR021858">
    <property type="entry name" value="Fun_TF"/>
</dbReference>
<dbReference type="Pfam" id="PF00202">
    <property type="entry name" value="Aminotran_3"/>
    <property type="match status" value="1"/>
</dbReference>
<dbReference type="Gene3D" id="4.10.240.10">
    <property type="entry name" value="Zn(2)-C6 fungal-type DNA-binding domain"/>
    <property type="match status" value="1"/>
</dbReference>
<dbReference type="Pfam" id="PF11951">
    <property type="entry name" value="Fungal_trans_2"/>
    <property type="match status" value="1"/>
</dbReference>
<evidence type="ECO:0000256" key="1">
    <source>
        <dbReference type="ARBA" id="ARBA00008954"/>
    </source>
</evidence>
<keyword evidence="6" id="KW-1185">Reference proteome</keyword>
<comment type="similarity">
    <text evidence="1">Belongs to the class-III pyridoxal-phosphate-dependent aminotransferase family.</text>
</comment>
<dbReference type="Gene3D" id="3.40.640.10">
    <property type="entry name" value="Type I PLP-dependent aspartate aminotransferase-like (Major domain)"/>
    <property type="match status" value="1"/>
</dbReference>
<evidence type="ECO:0000313" key="5">
    <source>
        <dbReference type="EMBL" id="KAF5580467.1"/>
    </source>
</evidence>
<dbReference type="InterPro" id="IPR015421">
    <property type="entry name" value="PyrdxlP-dep_Trfase_major"/>
</dbReference>
<dbReference type="SUPFAM" id="SSF57701">
    <property type="entry name" value="Zn2/Cys6 DNA-binding domain"/>
    <property type="match status" value="1"/>
</dbReference>
<protein>
    <submittedName>
        <fullName evidence="5">Ornithine aminotransferase</fullName>
    </submittedName>
</protein>
<dbReference type="NCBIfam" id="NF005685">
    <property type="entry name" value="PRK07483.1"/>
    <property type="match status" value="1"/>
</dbReference>
<dbReference type="Pfam" id="PF00172">
    <property type="entry name" value="Zn_clus"/>
    <property type="match status" value="1"/>
</dbReference>
<dbReference type="PROSITE" id="PS00463">
    <property type="entry name" value="ZN2_CY6_FUNGAL_1"/>
    <property type="match status" value="1"/>
</dbReference>
<name>A0A8H5KV43_GIBSU</name>
<dbReference type="GeneID" id="59312990"/>
<dbReference type="Proteomes" id="UP000547976">
    <property type="component" value="Unassembled WGS sequence"/>
</dbReference>
<dbReference type="GO" id="GO:0005829">
    <property type="term" value="C:cytosol"/>
    <property type="evidence" value="ECO:0007669"/>
    <property type="project" value="TreeGrafter"/>
</dbReference>
<evidence type="ECO:0000256" key="3">
    <source>
        <dbReference type="ARBA" id="ARBA00023242"/>
    </source>
</evidence>
<dbReference type="InterPro" id="IPR015422">
    <property type="entry name" value="PyrdxlP-dep_Trfase_small"/>
</dbReference>
<dbReference type="GO" id="GO:0008483">
    <property type="term" value="F:transaminase activity"/>
    <property type="evidence" value="ECO:0007669"/>
    <property type="project" value="UniProtKB-KW"/>
</dbReference>
<keyword evidence="2" id="KW-0663">Pyridoxal phosphate</keyword>
<dbReference type="PANTHER" id="PTHR43094">
    <property type="entry name" value="AMINOTRANSFERASE"/>
    <property type="match status" value="1"/>
</dbReference>
<dbReference type="SMART" id="SM00066">
    <property type="entry name" value="GAL4"/>
    <property type="match status" value="1"/>
</dbReference>
<dbReference type="InterPro" id="IPR015424">
    <property type="entry name" value="PyrdxlP-dep_Trfase"/>
</dbReference>
<dbReference type="GO" id="GO:0008270">
    <property type="term" value="F:zinc ion binding"/>
    <property type="evidence" value="ECO:0007669"/>
    <property type="project" value="InterPro"/>
</dbReference>
<accession>A0A8H5KV43</accession>
<keyword evidence="3" id="KW-0539">Nucleus</keyword>
<dbReference type="GO" id="GO:0030170">
    <property type="term" value="F:pyridoxal phosphate binding"/>
    <property type="evidence" value="ECO:0007669"/>
    <property type="project" value="InterPro"/>
</dbReference>
<evidence type="ECO:0000313" key="6">
    <source>
        <dbReference type="Proteomes" id="UP000547976"/>
    </source>
</evidence>
<dbReference type="GO" id="GO:0000981">
    <property type="term" value="F:DNA-binding transcription factor activity, RNA polymerase II-specific"/>
    <property type="evidence" value="ECO:0007669"/>
    <property type="project" value="InterPro"/>
</dbReference>
<dbReference type="OrthoDB" id="5419315at2759"/>
<dbReference type="EMBL" id="JAAOAV010000337">
    <property type="protein sequence ID" value="KAF5580467.1"/>
    <property type="molecule type" value="Genomic_DNA"/>
</dbReference>
<evidence type="ECO:0000256" key="2">
    <source>
        <dbReference type="ARBA" id="ARBA00022898"/>
    </source>
</evidence>
<gene>
    <name evidence="5" type="ORF">FSUBG_13387</name>
</gene>
<dbReference type="AlphaFoldDB" id="A0A8H5KV43"/>
<proteinExistence type="inferred from homology"/>
<keyword evidence="5" id="KW-0808">Transferase</keyword>
<dbReference type="CDD" id="cd00610">
    <property type="entry name" value="OAT_like"/>
    <property type="match status" value="1"/>
</dbReference>
<comment type="caution">
    <text evidence="5">The sequence shown here is derived from an EMBL/GenBank/DDBJ whole genome shotgun (WGS) entry which is preliminary data.</text>
</comment>
<organism evidence="5 6">
    <name type="scientific">Gibberella subglutinans</name>
    <name type="common">Fusarium subglutinans</name>
    <dbReference type="NCBI Taxonomy" id="42677"/>
    <lineage>
        <taxon>Eukaryota</taxon>
        <taxon>Fungi</taxon>
        <taxon>Dikarya</taxon>
        <taxon>Ascomycota</taxon>
        <taxon>Pezizomycotina</taxon>
        <taxon>Sordariomycetes</taxon>
        <taxon>Hypocreomycetidae</taxon>
        <taxon>Hypocreales</taxon>
        <taxon>Nectriaceae</taxon>
        <taxon>Fusarium</taxon>
        <taxon>Fusarium fujikuroi species complex</taxon>
    </lineage>
</organism>
<feature type="domain" description="Zn(2)-C6 fungal-type" evidence="4">
    <location>
        <begin position="495"/>
        <end position="525"/>
    </location>
</feature>
<dbReference type="RefSeq" id="XP_036531153.1">
    <property type="nucleotide sequence ID" value="XM_036678272.1"/>
</dbReference>
<keyword evidence="5" id="KW-0032">Aminotransferase</keyword>